<dbReference type="PANTHER" id="PTHR30332:SF17">
    <property type="entry name" value="TYPE IV PILIATION SYSTEM PROTEIN DR_0774-RELATED"/>
    <property type="match status" value="1"/>
</dbReference>
<protein>
    <submittedName>
        <fullName evidence="6">Type II and III secretion system protein family protein</fullName>
    </submittedName>
</protein>
<dbReference type="GO" id="GO:0009306">
    <property type="term" value="P:protein secretion"/>
    <property type="evidence" value="ECO:0007669"/>
    <property type="project" value="InterPro"/>
</dbReference>
<sequence>MKNLMIVITILMLWSGGPLAAMQTGKVIQVPHHKSAFVQLSGKAKRVSLGDPSVLDIVMMKSDEVFLIGKRLGSTNLMAWDRRGNLIEAIDIEVTHDINSLKAKLFDFLPNEKIEVHSSQNRIVLGGQVSSQERMMMALKIAETYAAGREADKSTDSRSEESSKTNVINLMSIGGAQQVMLEVSVAEVQRSLVRRFGANFNFFEGNGKFGWGATSIGGALESASDLSSIGTIFNDATAQSTGLLSTFLDGDTLFSIALDIAKENGSAKILAEPTLTALSGAKAEFLAGGEFPIPVPNENGITIDYKEYGVGLKFIPTILSDKKINLNLAVDVSEVASGSTLNYSITNSNASYYIPPVTRRSASSTLELADGQTIGIAGMLSENVRDSISKIPGLGDIPVLGQLFRSQEYISGETELVILVTPHLAKPIDKSKVRLPTDGYIEPSDVQYYLLGQGAYMTAPNRDKPLEQQASDNYVDSSDGGSEGVFGHDM</sequence>
<dbReference type="InterPro" id="IPR001775">
    <property type="entry name" value="GspD/PilQ"/>
</dbReference>
<dbReference type="Pfam" id="PF13629">
    <property type="entry name" value="T2SS-T3SS_pil_N"/>
    <property type="match status" value="1"/>
</dbReference>
<feature type="chain" id="PRO_5018045266" evidence="3">
    <location>
        <begin position="21"/>
        <end position="490"/>
    </location>
</feature>
<evidence type="ECO:0000259" key="5">
    <source>
        <dbReference type="Pfam" id="PF13629"/>
    </source>
</evidence>
<organism evidence="6 7">
    <name type="scientific">Vibrio viridaestus</name>
    <dbReference type="NCBI Taxonomy" id="2487322"/>
    <lineage>
        <taxon>Bacteria</taxon>
        <taxon>Pseudomonadati</taxon>
        <taxon>Pseudomonadota</taxon>
        <taxon>Gammaproteobacteria</taxon>
        <taxon>Vibrionales</taxon>
        <taxon>Vibrionaceae</taxon>
        <taxon>Vibrio</taxon>
    </lineage>
</organism>
<evidence type="ECO:0000256" key="1">
    <source>
        <dbReference type="RuleBase" id="RU004003"/>
    </source>
</evidence>
<feature type="domain" description="Type II/III secretion system secretin-like" evidence="4">
    <location>
        <begin position="262"/>
        <end position="424"/>
    </location>
</feature>
<dbReference type="RefSeq" id="WP_124937420.1">
    <property type="nucleotide sequence ID" value="NZ_RJVQ01000004.1"/>
</dbReference>
<name>A0A3N9U121_9VIBR</name>
<feature type="compositionally biased region" description="Polar residues" evidence="2">
    <location>
        <begin position="468"/>
        <end position="480"/>
    </location>
</feature>
<evidence type="ECO:0000313" key="7">
    <source>
        <dbReference type="Proteomes" id="UP000281112"/>
    </source>
</evidence>
<accession>A0A3N9U121</accession>
<reference evidence="6 7" key="1">
    <citation type="submission" date="2018-11" db="EMBL/GenBank/DDBJ databases">
        <title>Vibrio LJC006 sp. nov., isolated from seawater during the bloom of the enteromorpha.</title>
        <authorList>
            <person name="Liang J."/>
        </authorList>
    </citation>
    <scope>NUCLEOTIDE SEQUENCE [LARGE SCALE GENOMIC DNA]</scope>
    <source>
        <strain evidence="6 7">LJC006</strain>
    </source>
</reference>
<evidence type="ECO:0000256" key="3">
    <source>
        <dbReference type="SAM" id="SignalP"/>
    </source>
</evidence>
<comment type="caution">
    <text evidence="6">The sequence shown here is derived from an EMBL/GenBank/DDBJ whole genome shotgun (WGS) entry which is preliminary data.</text>
</comment>
<dbReference type="InterPro" id="IPR032789">
    <property type="entry name" value="T2SS-T3SS_pil_N"/>
</dbReference>
<feature type="region of interest" description="Disordered" evidence="2">
    <location>
        <begin position="467"/>
        <end position="490"/>
    </location>
</feature>
<feature type="domain" description="Pilus formation protein N-terminal" evidence="5">
    <location>
        <begin position="26"/>
        <end position="95"/>
    </location>
</feature>
<dbReference type="Proteomes" id="UP000281112">
    <property type="component" value="Unassembled WGS sequence"/>
</dbReference>
<dbReference type="Pfam" id="PF00263">
    <property type="entry name" value="Secretin"/>
    <property type="match status" value="1"/>
</dbReference>
<dbReference type="PANTHER" id="PTHR30332">
    <property type="entry name" value="PROBABLE GENERAL SECRETION PATHWAY PROTEIN D"/>
    <property type="match status" value="1"/>
</dbReference>
<comment type="similarity">
    <text evidence="1">Belongs to the bacterial secretin family.</text>
</comment>
<keyword evidence="3" id="KW-0732">Signal</keyword>
<evidence type="ECO:0000259" key="4">
    <source>
        <dbReference type="Pfam" id="PF00263"/>
    </source>
</evidence>
<keyword evidence="7" id="KW-1185">Reference proteome</keyword>
<dbReference type="AlphaFoldDB" id="A0A3N9U121"/>
<dbReference type="EMBL" id="RJVQ01000004">
    <property type="protein sequence ID" value="RQW63022.1"/>
    <property type="molecule type" value="Genomic_DNA"/>
</dbReference>
<evidence type="ECO:0000313" key="6">
    <source>
        <dbReference type="EMBL" id="RQW63022.1"/>
    </source>
</evidence>
<dbReference type="OrthoDB" id="9775455at2"/>
<dbReference type="PRINTS" id="PR00811">
    <property type="entry name" value="BCTERIALGSPD"/>
</dbReference>
<feature type="signal peptide" evidence="3">
    <location>
        <begin position="1"/>
        <end position="20"/>
    </location>
</feature>
<gene>
    <name evidence="6" type="ORF">EES38_11950</name>
</gene>
<dbReference type="InterPro" id="IPR050810">
    <property type="entry name" value="Bact_Secretion_Sys_Channel"/>
</dbReference>
<dbReference type="GO" id="GO:0015627">
    <property type="term" value="C:type II protein secretion system complex"/>
    <property type="evidence" value="ECO:0007669"/>
    <property type="project" value="TreeGrafter"/>
</dbReference>
<proteinExistence type="inferred from homology"/>
<dbReference type="InterPro" id="IPR004846">
    <property type="entry name" value="T2SS/T3SS_dom"/>
</dbReference>
<evidence type="ECO:0000256" key="2">
    <source>
        <dbReference type="SAM" id="MobiDB-lite"/>
    </source>
</evidence>